<reference evidence="9 10" key="1">
    <citation type="submission" date="2013-05" db="EMBL/GenBank/DDBJ databases">
        <title>Genome assembly of Chondromyces apiculatus DSM 436.</title>
        <authorList>
            <person name="Sharma G."/>
            <person name="Khatri I."/>
            <person name="Kaur C."/>
            <person name="Mayilraj S."/>
            <person name="Subramanian S."/>
        </authorList>
    </citation>
    <scope>NUCLEOTIDE SEQUENCE [LARGE SCALE GENOMIC DNA]</scope>
    <source>
        <strain evidence="9 10">DSM 436</strain>
    </source>
</reference>
<dbReference type="Pfam" id="PF05090">
    <property type="entry name" value="HTTM"/>
    <property type="match status" value="1"/>
</dbReference>
<feature type="transmembrane region" description="Helical" evidence="7">
    <location>
        <begin position="208"/>
        <end position="237"/>
    </location>
</feature>
<feature type="transmembrane region" description="Helical" evidence="7">
    <location>
        <begin position="249"/>
        <end position="277"/>
    </location>
</feature>
<evidence type="ECO:0000256" key="6">
    <source>
        <dbReference type="ARBA" id="ARBA00023239"/>
    </source>
</evidence>
<dbReference type="AlphaFoldDB" id="A0A017TCU2"/>
<keyword evidence="4 7" id="KW-0472">Membrane</keyword>
<evidence type="ECO:0000256" key="7">
    <source>
        <dbReference type="SAM" id="Phobius"/>
    </source>
</evidence>
<evidence type="ECO:0000256" key="3">
    <source>
        <dbReference type="ARBA" id="ARBA00022989"/>
    </source>
</evidence>
<keyword evidence="10" id="KW-1185">Reference proteome</keyword>
<evidence type="ECO:0000256" key="2">
    <source>
        <dbReference type="ARBA" id="ARBA00022692"/>
    </source>
</evidence>
<evidence type="ECO:0000313" key="9">
    <source>
        <dbReference type="EMBL" id="EYF07088.1"/>
    </source>
</evidence>
<dbReference type="InterPro" id="IPR007782">
    <property type="entry name" value="VKG_COase"/>
</dbReference>
<dbReference type="GO" id="GO:0008488">
    <property type="term" value="F:gamma-glutamyl carboxylase activity"/>
    <property type="evidence" value="ECO:0007669"/>
    <property type="project" value="InterPro"/>
</dbReference>
<evidence type="ECO:0000256" key="4">
    <source>
        <dbReference type="ARBA" id="ARBA00023136"/>
    </source>
</evidence>
<proteinExistence type="predicted"/>
<dbReference type="Pfam" id="PF22777">
    <property type="entry name" value="VKGC_lumenal_dom"/>
    <property type="match status" value="1"/>
</dbReference>
<dbReference type="SMART" id="SM00752">
    <property type="entry name" value="HTTM"/>
    <property type="match status" value="1"/>
</dbReference>
<dbReference type="GO" id="GO:0012505">
    <property type="term" value="C:endomembrane system"/>
    <property type="evidence" value="ECO:0007669"/>
    <property type="project" value="UniProtKB-SubCell"/>
</dbReference>
<feature type="transmembrane region" description="Helical" evidence="7">
    <location>
        <begin position="75"/>
        <end position="96"/>
    </location>
</feature>
<keyword evidence="2 7" id="KW-0812">Transmembrane</keyword>
<evidence type="ECO:0000256" key="1">
    <source>
        <dbReference type="ARBA" id="ARBA00004127"/>
    </source>
</evidence>
<feature type="transmembrane region" description="Helical" evidence="7">
    <location>
        <begin position="26"/>
        <end position="45"/>
    </location>
</feature>
<dbReference type="InterPro" id="IPR053935">
    <property type="entry name" value="VKGC_lumenal_dom"/>
</dbReference>
<keyword evidence="6" id="KW-0456">Lyase</keyword>
<dbReference type="eggNOG" id="COG3250">
    <property type="taxonomic scope" value="Bacteria"/>
</dbReference>
<dbReference type="GO" id="GO:0019842">
    <property type="term" value="F:vitamin binding"/>
    <property type="evidence" value="ECO:0007669"/>
    <property type="project" value="TreeGrafter"/>
</dbReference>
<comment type="subcellular location">
    <subcellularLocation>
        <location evidence="1">Endomembrane system</location>
        <topology evidence="1">Multi-pass membrane protein</topology>
    </subcellularLocation>
</comment>
<dbReference type="STRING" id="1192034.CAP_1019"/>
<sequence>MEGGSPGGWKGWERHLFAEVDGASLALFRVAFGVLLAWEVVRYFANHRIQRYYIEPQIFFSYVDVIKPWHGQGMIWHFAALGVCALCGAAGLFYRVTAPLCCVGITYVFLLDKAEYLNHLYLCCLLSLLLAIAPAHRVFSLDRLRAVRRAARAGTEVPGEGVPRWALWILRFQVAVVYLFGAIAKLNADWLHGRPLDLWLPARAHLPLIGPLLALPTTALAVAYAGLLIDLAAPFLLLSRRGRPWGIGFLIAFHVANALIFSIGIFPWVMIAALALFPDPGWPRRLLGRRAVALREDAAGMPRRAVRALGMAALHGYVLVQILVPMRHWLYPGDVAWTESGHRFSWRMKLRNKKAEKLQIHLRDPVTGTREKVDPHAWLTTRQVKEMRTNPDLLTDFAHVLADRHEASRGVRPVVTARVMVSLNGHPARLLLDPETDLASEPRGVRRW</sequence>
<dbReference type="PANTHER" id="PTHR12639:SF7">
    <property type="entry name" value="HTTM DOMAIN-CONTAINING PROTEIN"/>
    <property type="match status" value="1"/>
</dbReference>
<keyword evidence="3 7" id="KW-1133">Transmembrane helix</keyword>
<protein>
    <submittedName>
        <fullName evidence="9">Vitamin K-dependent gamma-carboxylase</fullName>
    </submittedName>
</protein>
<organism evidence="9 10">
    <name type="scientific">Chondromyces apiculatus DSM 436</name>
    <dbReference type="NCBI Taxonomy" id="1192034"/>
    <lineage>
        <taxon>Bacteria</taxon>
        <taxon>Pseudomonadati</taxon>
        <taxon>Myxococcota</taxon>
        <taxon>Polyangia</taxon>
        <taxon>Polyangiales</taxon>
        <taxon>Polyangiaceae</taxon>
        <taxon>Chondromyces</taxon>
    </lineage>
</organism>
<dbReference type="InterPro" id="IPR053934">
    <property type="entry name" value="HTTM_dom"/>
</dbReference>
<gene>
    <name evidence="9" type="ORF">CAP_1019</name>
</gene>
<evidence type="ECO:0000259" key="8">
    <source>
        <dbReference type="SMART" id="SM00752"/>
    </source>
</evidence>
<dbReference type="Proteomes" id="UP000019678">
    <property type="component" value="Unassembled WGS sequence"/>
</dbReference>
<name>A0A017TCU2_9BACT</name>
<keyword evidence="5" id="KW-1015">Disulfide bond</keyword>
<feature type="transmembrane region" description="Helical" evidence="7">
    <location>
        <begin position="168"/>
        <end position="188"/>
    </location>
</feature>
<evidence type="ECO:0000313" key="10">
    <source>
        <dbReference type="Proteomes" id="UP000019678"/>
    </source>
</evidence>
<dbReference type="InterPro" id="IPR011020">
    <property type="entry name" value="HTTM-like"/>
</dbReference>
<feature type="domain" description="HTTM-like" evidence="8">
    <location>
        <begin position="17"/>
        <end position="282"/>
    </location>
</feature>
<feature type="transmembrane region" description="Helical" evidence="7">
    <location>
        <begin position="116"/>
        <end position="139"/>
    </location>
</feature>
<accession>A0A017TCU2</accession>
<dbReference type="PANTHER" id="PTHR12639">
    <property type="entry name" value="VITAMIN K-DEPENDENT GAMMA-CARBOXYLASE"/>
    <property type="match status" value="1"/>
</dbReference>
<dbReference type="EMBL" id="ASRX01000012">
    <property type="protein sequence ID" value="EYF07088.1"/>
    <property type="molecule type" value="Genomic_DNA"/>
</dbReference>
<comment type="caution">
    <text evidence="9">The sequence shown here is derived from an EMBL/GenBank/DDBJ whole genome shotgun (WGS) entry which is preliminary data.</text>
</comment>
<evidence type="ECO:0000256" key="5">
    <source>
        <dbReference type="ARBA" id="ARBA00023157"/>
    </source>
</evidence>